<dbReference type="GO" id="GO:0005829">
    <property type="term" value="C:cytosol"/>
    <property type="evidence" value="ECO:0007669"/>
    <property type="project" value="TreeGrafter"/>
</dbReference>
<comment type="function">
    <text evidence="8">Involved in the biosynthesis of the chorismate, which leads to the biosynthesis of aromatic amino acids. Catalyzes the reversible NADPH linked reduction of 3-dehydroshikimate (DHSA) to yield shikimate (SA).</text>
</comment>
<feature type="binding site" evidence="8">
    <location>
        <position position="142"/>
    </location>
    <ligand>
        <name>shikimate</name>
        <dbReference type="ChEBI" id="CHEBI:36208"/>
    </ligand>
</feature>
<dbReference type="InterPro" id="IPR006151">
    <property type="entry name" value="Shikm_DH/Glu-tRNA_Rdtase"/>
</dbReference>
<dbReference type="GO" id="GO:0004764">
    <property type="term" value="F:shikimate 3-dehydrogenase (NADP+) activity"/>
    <property type="evidence" value="ECO:0007669"/>
    <property type="project" value="UniProtKB-UniRule"/>
</dbReference>
<dbReference type="STRING" id="431306.AGA_1323"/>
<dbReference type="UniPathway" id="UPA00053">
    <property type="reaction ID" value="UER00087"/>
</dbReference>
<evidence type="ECO:0000259" key="11">
    <source>
        <dbReference type="Pfam" id="PF18317"/>
    </source>
</evidence>
<dbReference type="AlphaFoldDB" id="A0A0U5BJB7"/>
<dbReference type="InterPro" id="IPR011342">
    <property type="entry name" value="Shikimate_DH"/>
</dbReference>
<evidence type="ECO:0000256" key="8">
    <source>
        <dbReference type="HAMAP-Rule" id="MF_00222"/>
    </source>
</evidence>
<evidence type="ECO:0000256" key="2">
    <source>
        <dbReference type="ARBA" id="ARBA00012962"/>
    </source>
</evidence>
<comment type="pathway">
    <text evidence="1 8">Metabolic intermediate biosynthesis; chorismate biosynthesis; chorismate from D-erythrose 4-phosphate and phosphoenolpyruvate: step 4/7.</text>
</comment>
<evidence type="ECO:0000259" key="9">
    <source>
        <dbReference type="Pfam" id="PF01488"/>
    </source>
</evidence>
<keyword evidence="4 8" id="KW-0521">NADP</keyword>
<evidence type="ECO:0000259" key="10">
    <source>
        <dbReference type="Pfam" id="PF08501"/>
    </source>
</evidence>
<dbReference type="Pfam" id="PF18317">
    <property type="entry name" value="SDH_C"/>
    <property type="match status" value="1"/>
</dbReference>
<evidence type="ECO:0000313" key="13">
    <source>
        <dbReference type="Proteomes" id="UP000068250"/>
    </source>
</evidence>
<comment type="subunit">
    <text evidence="8">Homodimer.</text>
</comment>
<organism evidence="12 13">
    <name type="scientific">Acetobacter ghanensis</name>
    <dbReference type="NCBI Taxonomy" id="431306"/>
    <lineage>
        <taxon>Bacteria</taxon>
        <taxon>Pseudomonadati</taxon>
        <taxon>Pseudomonadota</taxon>
        <taxon>Alphaproteobacteria</taxon>
        <taxon>Acetobacterales</taxon>
        <taxon>Acetobacteraceae</taxon>
        <taxon>Acetobacter</taxon>
    </lineage>
</organism>
<dbReference type="GO" id="GO:0009073">
    <property type="term" value="P:aromatic amino acid family biosynthetic process"/>
    <property type="evidence" value="ECO:0007669"/>
    <property type="project" value="UniProtKB-KW"/>
</dbReference>
<evidence type="ECO:0000256" key="5">
    <source>
        <dbReference type="ARBA" id="ARBA00023002"/>
    </source>
</evidence>
<evidence type="ECO:0000256" key="4">
    <source>
        <dbReference type="ARBA" id="ARBA00022857"/>
    </source>
</evidence>
<keyword evidence="5 8" id="KW-0560">Oxidoreductase</keyword>
<dbReference type="InterPro" id="IPR041121">
    <property type="entry name" value="SDH_C"/>
</dbReference>
<dbReference type="NCBIfam" id="TIGR00507">
    <property type="entry name" value="aroE"/>
    <property type="match status" value="1"/>
</dbReference>
<dbReference type="NCBIfam" id="NF001312">
    <property type="entry name" value="PRK00258.1-4"/>
    <property type="match status" value="1"/>
</dbReference>
<feature type="binding site" evidence="8">
    <location>
        <begin position="190"/>
        <end position="195"/>
    </location>
    <ligand>
        <name>NADP(+)</name>
        <dbReference type="ChEBI" id="CHEBI:58349"/>
    </ligand>
</feature>
<dbReference type="InterPro" id="IPR022893">
    <property type="entry name" value="Shikimate_DH_fam"/>
</dbReference>
<feature type="binding site" evidence="8">
    <location>
        <begin position="167"/>
        <end position="171"/>
    </location>
    <ligand>
        <name>NADP(+)</name>
        <dbReference type="ChEBI" id="CHEBI:58349"/>
    </ligand>
</feature>
<comment type="catalytic activity">
    <reaction evidence="7 8">
        <text>shikimate + NADP(+) = 3-dehydroshikimate + NADPH + H(+)</text>
        <dbReference type="Rhea" id="RHEA:17737"/>
        <dbReference type="ChEBI" id="CHEBI:15378"/>
        <dbReference type="ChEBI" id="CHEBI:16630"/>
        <dbReference type="ChEBI" id="CHEBI:36208"/>
        <dbReference type="ChEBI" id="CHEBI:57783"/>
        <dbReference type="ChEBI" id="CHEBI:58349"/>
        <dbReference type="EC" id="1.1.1.25"/>
    </reaction>
</comment>
<feature type="binding site" evidence="8">
    <location>
        <position position="256"/>
    </location>
    <ligand>
        <name>NADP(+)</name>
        <dbReference type="ChEBI" id="CHEBI:58349"/>
    </ligand>
</feature>
<feature type="binding site" evidence="8">
    <location>
        <position position="258"/>
    </location>
    <ligand>
        <name>shikimate</name>
        <dbReference type="ChEBI" id="CHEBI:36208"/>
    </ligand>
</feature>
<protein>
    <recommendedName>
        <fullName evidence="2 8">Shikimate dehydrogenase (NADP(+))</fullName>
        <shortName evidence="8">SDH</shortName>
        <ecNumber evidence="2 8">1.1.1.25</ecNumber>
    </recommendedName>
</protein>
<dbReference type="GO" id="GO:0009423">
    <property type="term" value="P:chorismate biosynthetic process"/>
    <property type="evidence" value="ECO:0007669"/>
    <property type="project" value="UniProtKB-UniRule"/>
</dbReference>
<feature type="binding site" evidence="8">
    <location>
        <position position="117"/>
    </location>
    <ligand>
        <name>NADP(+)</name>
        <dbReference type="ChEBI" id="CHEBI:58349"/>
    </ligand>
</feature>
<comment type="similarity">
    <text evidence="8">Belongs to the shikimate dehydrogenase family.</text>
</comment>
<dbReference type="PATRIC" id="fig|431306.5.peg.1348"/>
<feature type="active site" description="Proton acceptor" evidence="8">
    <location>
        <position position="105"/>
    </location>
</feature>
<name>A0A0U5BJB7_9PROT</name>
<feature type="binding site" evidence="8">
    <location>
        <position position="126"/>
    </location>
    <ligand>
        <name>shikimate</name>
        <dbReference type="ChEBI" id="CHEBI:36208"/>
    </ligand>
</feature>
<dbReference type="InterPro" id="IPR046346">
    <property type="entry name" value="Aminoacid_DH-like_N_sf"/>
</dbReference>
<dbReference type="EMBL" id="LN609302">
    <property type="protein sequence ID" value="CEF55285.1"/>
    <property type="molecule type" value="Genomic_DNA"/>
</dbReference>
<dbReference type="PANTHER" id="PTHR21089:SF1">
    <property type="entry name" value="BIFUNCTIONAL 3-DEHYDROQUINATE DEHYDRATASE_SHIKIMATE DEHYDROGENASE, CHLOROPLASTIC"/>
    <property type="match status" value="1"/>
</dbReference>
<dbReference type="GO" id="GO:0050661">
    <property type="term" value="F:NADP binding"/>
    <property type="evidence" value="ECO:0007669"/>
    <property type="project" value="InterPro"/>
</dbReference>
<sequence length="313" mass="33001">MGRAAGPSASQSMADFLHKVRAAFMSTSSSLLPPQIITGKARLAGVLGWPVAHSRSPVLHNYWLRQYGVDGAYVPLPADPESFVAAVLGLQAAGFRGANVTIPHKEAAYKLADVLDETAKRAGAVNTLVFREDGKILGLSTDGGGFVASLEAASLPPQPRTRALLLGAGGAARSVAAALQDKGMQVSITNRTQERAEALAEALPGADVVPWSVWEQQLGDFTLLVNTTSLGMEGGPDPLFCPSLAQATPQLVVADIVYVPRVTPLLASAQKHGLRTVGGLGMLLHQARLGFREWFGVDPQVDDATQEYVLNSF</sequence>
<dbReference type="EC" id="1.1.1.25" evidence="2 8"/>
<keyword evidence="3 8" id="KW-0028">Amino-acid biosynthesis</keyword>
<feature type="domain" description="SDH C-terminal" evidence="11">
    <location>
        <begin position="279"/>
        <end position="303"/>
    </location>
</feature>
<reference evidence="13" key="1">
    <citation type="submission" date="2014-09" db="EMBL/GenBank/DDBJ databases">
        <authorList>
            <person name="Illeghems K.G."/>
        </authorList>
    </citation>
    <scope>NUCLEOTIDE SEQUENCE [LARGE SCALE GENOMIC DNA]</scope>
    <source>
        <strain evidence="13">LMG 23848T</strain>
    </source>
</reference>
<dbReference type="GO" id="GO:0008652">
    <property type="term" value="P:amino acid biosynthetic process"/>
    <property type="evidence" value="ECO:0007669"/>
    <property type="project" value="UniProtKB-KW"/>
</dbReference>
<evidence type="ECO:0000256" key="6">
    <source>
        <dbReference type="ARBA" id="ARBA00023141"/>
    </source>
</evidence>
<dbReference type="CDD" id="cd01065">
    <property type="entry name" value="NAD_bind_Shikimate_DH"/>
    <property type="match status" value="1"/>
</dbReference>
<feature type="domain" description="Quinate/shikimate 5-dehydrogenase/glutamyl-tRNA reductase" evidence="9">
    <location>
        <begin position="161"/>
        <end position="225"/>
    </location>
</feature>
<feature type="binding site" evidence="8">
    <location>
        <position position="279"/>
    </location>
    <ligand>
        <name>NADP(+)</name>
        <dbReference type="ChEBI" id="CHEBI:58349"/>
    </ligand>
</feature>
<proteinExistence type="inferred from homology"/>
<dbReference type="Pfam" id="PF01488">
    <property type="entry name" value="Shikimate_DH"/>
    <property type="match status" value="1"/>
</dbReference>
<feature type="binding site" evidence="8">
    <location>
        <begin position="54"/>
        <end position="56"/>
    </location>
    <ligand>
        <name>shikimate</name>
        <dbReference type="ChEBI" id="CHEBI:36208"/>
    </ligand>
</feature>
<dbReference type="SUPFAM" id="SSF53223">
    <property type="entry name" value="Aminoacid dehydrogenase-like, N-terminal domain"/>
    <property type="match status" value="1"/>
</dbReference>
<dbReference type="SUPFAM" id="SSF51735">
    <property type="entry name" value="NAD(P)-binding Rossmann-fold domains"/>
    <property type="match status" value="1"/>
</dbReference>
<evidence type="ECO:0000313" key="12">
    <source>
        <dbReference type="EMBL" id="CEF55285.1"/>
    </source>
</evidence>
<accession>A0A0U5BJB7</accession>
<dbReference type="PANTHER" id="PTHR21089">
    <property type="entry name" value="SHIKIMATE DEHYDROGENASE"/>
    <property type="match status" value="1"/>
</dbReference>
<dbReference type="InterPro" id="IPR013708">
    <property type="entry name" value="Shikimate_DH-bd_N"/>
</dbReference>
<dbReference type="GO" id="GO:0019632">
    <property type="term" value="P:shikimate metabolic process"/>
    <property type="evidence" value="ECO:0007669"/>
    <property type="project" value="InterPro"/>
</dbReference>
<gene>
    <name evidence="8 12" type="primary">aroE</name>
    <name evidence="12" type="ORF">AGA_1323</name>
</gene>
<evidence type="ECO:0000256" key="3">
    <source>
        <dbReference type="ARBA" id="ARBA00022605"/>
    </source>
</evidence>
<feature type="binding site" evidence="8">
    <location>
        <position position="101"/>
    </location>
    <ligand>
        <name>shikimate</name>
        <dbReference type="ChEBI" id="CHEBI:36208"/>
    </ligand>
</feature>
<evidence type="ECO:0000256" key="1">
    <source>
        <dbReference type="ARBA" id="ARBA00004871"/>
    </source>
</evidence>
<dbReference type="Proteomes" id="UP000068250">
    <property type="component" value="Chromosome I"/>
</dbReference>
<dbReference type="Pfam" id="PF08501">
    <property type="entry name" value="Shikimate_dh_N"/>
    <property type="match status" value="1"/>
</dbReference>
<dbReference type="Gene3D" id="3.40.50.720">
    <property type="entry name" value="NAD(P)-binding Rossmann-like Domain"/>
    <property type="match status" value="1"/>
</dbReference>
<dbReference type="HAMAP" id="MF_00222">
    <property type="entry name" value="Shikimate_DH_AroE"/>
    <property type="match status" value="1"/>
</dbReference>
<keyword evidence="6 8" id="KW-0057">Aromatic amino acid biosynthesis</keyword>
<dbReference type="InterPro" id="IPR036291">
    <property type="entry name" value="NAD(P)-bd_dom_sf"/>
</dbReference>
<feature type="binding site" evidence="8">
    <location>
        <position position="286"/>
    </location>
    <ligand>
        <name>shikimate</name>
        <dbReference type="ChEBI" id="CHEBI:36208"/>
    </ligand>
</feature>
<evidence type="ECO:0000256" key="7">
    <source>
        <dbReference type="ARBA" id="ARBA00049442"/>
    </source>
</evidence>
<feature type="domain" description="Shikimate dehydrogenase substrate binding N-terminal" evidence="10">
    <location>
        <begin position="46"/>
        <end position="128"/>
    </location>
</feature>
<dbReference type="Gene3D" id="3.40.50.10860">
    <property type="entry name" value="Leucine Dehydrogenase, chain A, domain 1"/>
    <property type="match status" value="1"/>
</dbReference>